<organism evidence="5 6">
    <name type="scientific">Coemansia pectinata</name>
    <dbReference type="NCBI Taxonomy" id="1052879"/>
    <lineage>
        <taxon>Eukaryota</taxon>
        <taxon>Fungi</taxon>
        <taxon>Fungi incertae sedis</taxon>
        <taxon>Zoopagomycota</taxon>
        <taxon>Kickxellomycotina</taxon>
        <taxon>Kickxellomycetes</taxon>
        <taxon>Kickxellales</taxon>
        <taxon>Kickxellaceae</taxon>
        <taxon>Coemansia</taxon>
    </lineage>
</organism>
<dbReference type="EMBL" id="JANBUH010000279">
    <property type="protein sequence ID" value="KAJ2752465.1"/>
    <property type="molecule type" value="Genomic_DNA"/>
</dbReference>
<dbReference type="Pfam" id="PF07572">
    <property type="entry name" value="BCNT"/>
    <property type="match status" value="1"/>
</dbReference>
<evidence type="ECO:0000313" key="5">
    <source>
        <dbReference type="EMBL" id="KAJ2752465.1"/>
    </source>
</evidence>
<reference evidence="5" key="1">
    <citation type="submission" date="2022-07" db="EMBL/GenBank/DDBJ databases">
        <title>Phylogenomic reconstructions and comparative analyses of Kickxellomycotina fungi.</title>
        <authorList>
            <person name="Reynolds N.K."/>
            <person name="Stajich J.E."/>
            <person name="Barry K."/>
            <person name="Grigoriev I.V."/>
            <person name="Crous P."/>
            <person name="Smith M.E."/>
        </authorList>
    </citation>
    <scope>NUCLEOTIDE SEQUENCE</scope>
    <source>
        <strain evidence="5">BCRC 34297</strain>
    </source>
</reference>
<protein>
    <recommendedName>
        <fullName evidence="2">SWR1-complex protein 5</fullName>
    </recommendedName>
</protein>
<dbReference type="PANTHER" id="PTHR48407">
    <property type="entry name" value="CRANIOFACIAL DEVELOPMENT PROTEIN 1"/>
    <property type="match status" value="1"/>
</dbReference>
<feature type="compositionally biased region" description="Basic residues" evidence="3">
    <location>
        <begin position="134"/>
        <end position="144"/>
    </location>
</feature>
<evidence type="ECO:0000256" key="1">
    <source>
        <dbReference type="ARBA" id="ARBA00010465"/>
    </source>
</evidence>
<feature type="compositionally biased region" description="Basic and acidic residues" evidence="3">
    <location>
        <begin position="1"/>
        <end position="11"/>
    </location>
</feature>
<keyword evidence="6" id="KW-1185">Reference proteome</keyword>
<name>A0A9W8GXG1_9FUNG</name>
<feature type="compositionally biased region" description="Basic and acidic residues" evidence="3">
    <location>
        <begin position="79"/>
        <end position="91"/>
    </location>
</feature>
<feature type="region of interest" description="Disordered" evidence="3">
    <location>
        <begin position="1"/>
        <end position="147"/>
    </location>
</feature>
<dbReference type="AlphaFoldDB" id="A0A9W8GXG1"/>
<dbReference type="OrthoDB" id="445677at2759"/>
<dbReference type="Proteomes" id="UP001140011">
    <property type="component" value="Unassembled WGS sequence"/>
</dbReference>
<accession>A0A9W8GXG1</accession>
<feature type="domain" description="BCNT-C" evidence="4">
    <location>
        <begin position="140"/>
        <end position="218"/>
    </location>
</feature>
<dbReference type="InterPro" id="IPR011421">
    <property type="entry name" value="BCNT-C"/>
</dbReference>
<evidence type="ECO:0000259" key="4">
    <source>
        <dbReference type="PROSITE" id="PS51279"/>
    </source>
</evidence>
<dbReference type="PANTHER" id="PTHR48407:SF1">
    <property type="entry name" value="CRANIOFACIAL DEVELOPMENT PROTEIN 1"/>
    <property type="match status" value="1"/>
</dbReference>
<feature type="compositionally biased region" description="Polar residues" evidence="3">
    <location>
        <begin position="116"/>
        <end position="130"/>
    </location>
</feature>
<sequence length="218" mass="24625">MSLLDLYKDERDLSEDEASEDEFVPDQGSEGDEGSDGDEDSDDDEKPNESEKESAVSGPEVEQQKRRVDAIWSEMNDPADPRSNKVARVDTESTSTLEIVPAKDDSNDSKVDVAPTKTSSEASDIANTEQPRPAARRGPVRRASKFSQMAEAVESRRAKKENTLEQARKEWTGFVAAEGIREDLNQANKDGFVERQEFLRRTDERTYEKSRQEHLKRK</sequence>
<dbReference type="GO" id="GO:0000812">
    <property type="term" value="C:Swr1 complex"/>
    <property type="evidence" value="ECO:0007669"/>
    <property type="project" value="TreeGrafter"/>
</dbReference>
<comment type="caution">
    <text evidence="5">The sequence shown here is derived from an EMBL/GenBank/DDBJ whole genome shotgun (WGS) entry which is preliminary data.</text>
</comment>
<comment type="similarity">
    <text evidence="1">Belongs to the SWC5 family.</text>
</comment>
<feature type="compositionally biased region" description="Basic and acidic residues" evidence="3">
    <location>
        <begin position="101"/>
        <end position="111"/>
    </location>
</feature>
<evidence type="ECO:0000256" key="3">
    <source>
        <dbReference type="SAM" id="MobiDB-lite"/>
    </source>
</evidence>
<dbReference type="PROSITE" id="PS51279">
    <property type="entry name" value="BCNT_C"/>
    <property type="match status" value="1"/>
</dbReference>
<evidence type="ECO:0000313" key="6">
    <source>
        <dbReference type="Proteomes" id="UP001140011"/>
    </source>
</evidence>
<proteinExistence type="inferred from homology"/>
<feature type="compositionally biased region" description="Acidic residues" evidence="3">
    <location>
        <begin position="12"/>
        <end position="46"/>
    </location>
</feature>
<evidence type="ECO:0000256" key="2">
    <source>
        <dbReference type="ARBA" id="ARBA00019138"/>
    </source>
</evidence>
<gene>
    <name evidence="5" type="ORF">GGI19_003807</name>
</gene>
<dbReference type="InterPro" id="IPR027124">
    <property type="entry name" value="Swc5/CFDP1/2"/>
</dbReference>